<sequence>MILSSTDKDATRTKGAAVEIAAALERRINSGELPAGDPLPTERALCEEFATSRPTVREALLLMQGRGYVKLETGRRPRAAQPTLDGILSSAASHISSLLGDAESGAHLEQLRQFIEAAAARIAAANATSIQLHKIKSALEQNEADIDTDRFPASDIAFHRAIVAVVGNPIILKLHDMFVSNMLANRPRRPSLNVSDRISYDEHVAIYDAIVAGDPMKAAELTDQHLMRSYRSRLAGAGRE</sequence>
<dbReference type="InterPro" id="IPR000524">
    <property type="entry name" value="Tscrpt_reg_HTH_GntR"/>
</dbReference>
<dbReference type="Pfam" id="PF00392">
    <property type="entry name" value="GntR"/>
    <property type="match status" value="1"/>
</dbReference>
<name>A0A2T0RM33_9RHOB</name>
<dbReference type="InterPro" id="IPR008920">
    <property type="entry name" value="TF_FadR/GntR_C"/>
</dbReference>
<evidence type="ECO:0000256" key="1">
    <source>
        <dbReference type="ARBA" id="ARBA00023015"/>
    </source>
</evidence>
<organism evidence="5 6">
    <name type="scientific">Aliiruegeria haliotis</name>
    <dbReference type="NCBI Taxonomy" id="1280846"/>
    <lineage>
        <taxon>Bacteria</taxon>
        <taxon>Pseudomonadati</taxon>
        <taxon>Pseudomonadota</taxon>
        <taxon>Alphaproteobacteria</taxon>
        <taxon>Rhodobacterales</taxon>
        <taxon>Roseobacteraceae</taxon>
        <taxon>Aliiruegeria</taxon>
    </lineage>
</organism>
<dbReference type="EMBL" id="PVTD01000007">
    <property type="protein sequence ID" value="PRY22182.1"/>
    <property type="molecule type" value="Genomic_DNA"/>
</dbReference>
<evidence type="ECO:0000256" key="2">
    <source>
        <dbReference type="ARBA" id="ARBA00023125"/>
    </source>
</evidence>
<evidence type="ECO:0000256" key="3">
    <source>
        <dbReference type="ARBA" id="ARBA00023163"/>
    </source>
</evidence>
<evidence type="ECO:0000313" key="6">
    <source>
        <dbReference type="Proteomes" id="UP000239480"/>
    </source>
</evidence>
<dbReference type="AlphaFoldDB" id="A0A2T0RM33"/>
<dbReference type="GO" id="GO:0003700">
    <property type="term" value="F:DNA-binding transcription factor activity"/>
    <property type="evidence" value="ECO:0007669"/>
    <property type="project" value="InterPro"/>
</dbReference>
<dbReference type="SUPFAM" id="SSF48008">
    <property type="entry name" value="GntR ligand-binding domain-like"/>
    <property type="match status" value="1"/>
</dbReference>
<dbReference type="GO" id="GO:0003677">
    <property type="term" value="F:DNA binding"/>
    <property type="evidence" value="ECO:0007669"/>
    <property type="project" value="UniProtKB-KW"/>
</dbReference>
<dbReference type="SUPFAM" id="SSF46785">
    <property type="entry name" value="Winged helix' DNA-binding domain"/>
    <property type="match status" value="1"/>
</dbReference>
<dbReference type="SMART" id="SM00895">
    <property type="entry name" value="FCD"/>
    <property type="match status" value="1"/>
</dbReference>
<evidence type="ECO:0000313" key="5">
    <source>
        <dbReference type="EMBL" id="PRY22182.1"/>
    </source>
</evidence>
<keyword evidence="1" id="KW-0805">Transcription regulation</keyword>
<dbReference type="PRINTS" id="PR00035">
    <property type="entry name" value="HTHGNTR"/>
</dbReference>
<keyword evidence="6" id="KW-1185">Reference proteome</keyword>
<comment type="caution">
    <text evidence="5">The sequence shown here is derived from an EMBL/GenBank/DDBJ whole genome shotgun (WGS) entry which is preliminary data.</text>
</comment>
<dbReference type="InterPro" id="IPR011711">
    <property type="entry name" value="GntR_C"/>
</dbReference>
<dbReference type="Pfam" id="PF07729">
    <property type="entry name" value="FCD"/>
    <property type="match status" value="1"/>
</dbReference>
<gene>
    <name evidence="5" type="ORF">CLV78_107106</name>
</gene>
<protein>
    <submittedName>
        <fullName evidence="5">GntR family transcriptional regulator</fullName>
    </submittedName>
</protein>
<keyword evidence="2" id="KW-0238">DNA-binding</keyword>
<keyword evidence="3" id="KW-0804">Transcription</keyword>
<evidence type="ECO:0000259" key="4">
    <source>
        <dbReference type="PROSITE" id="PS50949"/>
    </source>
</evidence>
<dbReference type="SMART" id="SM00345">
    <property type="entry name" value="HTH_GNTR"/>
    <property type="match status" value="1"/>
</dbReference>
<dbReference type="PROSITE" id="PS50949">
    <property type="entry name" value="HTH_GNTR"/>
    <property type="match status" value="1"/>
</dbReference>
<dbReference type="CDD" id="cd07377">
    <property type="entry name" value="WHTH_GntR"/>
    <property type="match status" value="1"/>
</dbReference>
<reference evidence="5 6" key="1">
    <citation type="submission" date="2018-03" db="EMBL/GenBank/DDBJ databases">
        <title>Genomic Encyclopedia of Archaeal and Bacterial Type Strains, Phase II (KMG-II): from individual species to whole genera.</title>
        <authorList>
            <person name="Goeker M."/>
        </authorList>
    </citation>
    <scope>NUCLEOTIDE SEQUENCE [LARGE SCALE GENOMIC DNA]</scope>
    <source>
        <strain evidence="5 6">DSM 29328</strain>
    </source>
</reference>
<dbReference type="RefSeq" id="WP_211301012.1">
    <property type="nucleotide sequence ID" value="NZ_PVTD01000007.1"/>
</dbReference>
<dbReference type="InterPro" id="IPR036390">
    <property type="entry name" value="WH_DNA-bd_sf"/>
</dbReference>
<proteinExistence type="predicted"/>
<dbReference type="InterPro" id="IPR036388">
    <property type="entry name" value="WH-like_DNA-bd_sf"/>
</dbReference>
<dbReference type="Gene3D" id="1.10.10.10">
    <property type="entry name" value="Winged helix-like DNA-binding domain superfamily/Winged helix DNA-binding domain"/>
    <property type="match status" value="1"/>
</dbReference>
<dbReference type="Gene3D" id="1.20.120.530">
    <property type="entry name" value="GntR ligand-binding domain-like"/>
    <property type="match status" value="1"/>
</dbReference>
<dbReference type="PANTHER" id="PTHR43537">
    <property type="entry name" value="TRANSCRIPTIONAL REGULATOR, GNTR FAMILY"/>
    <property type="match status" value="1"/>
</dbReference>
<feature type="domain" description="HTH gntR-type" evidence="4">
    <location>
        <begin position="14"/>
        <end position="82"/>
    </location>
</feature>
<accession>A0A2T0RM33</accession>
<dbReference type="Proteomes" id="UP000239480">
    <property type="component" value="Unassembled WGS sequence"/>
</dbReference>
<dbReference type="PANTHER" id="PTHR43537:SF5">
    <property type="entry name" value="UXU OPERON TRANSCRIPTIONAL REGULATOR"/>
    <property type="match status" value="1"/>
</dbReference>